<evidence type="ECO:0000313" key="9">
    <source>
        <dbReference type="EMBL" id="RFU88341.1"/>
    </source>
</evidence>
<evidence type="ECO:0000256" key="4">
    <source>
        <dbReference type="ARBA" id="ARBA00022989"/>
    </source>
</evidence>
<feature type="transmembrane region" description="Helical" evidence="7">
    <location>
        <begin position="233"/>
        <end position="259"/>
    </location>
</feature>
<dbReference type="InterPro" id="IPR018076">
    <property type="entry name" value="T2SS_GspF_dom"/>
</dbReference>
<dbReference type="OrthoDB" id="4337966at2"/>
<dbReference type="EMBL" id="QUAK01000013">
    <property type="protein sequence ID" value="RFU88341.1"/>
    <property type="molecule type" value="Genomic_DNA"/>
</dbReference>
<evidence type="ECO:0000256" key="1">
    <source>
        <dbReference type="ARBA" id="ARBA00004651"/>
    </source>
</evidence>
<gene>
    <name evidence="9" type="ORF">DY218_02065</name>
</gene>
<keyword evidence="10" id="KW-1185">Reference proteome</keyword>
<keyword evidence="2" id="KW-1003">Cell membrane</keyword>
<organism evidence="9 10">
    <name type="scientific">Streptomyces triticagri</name>
    <dbReference type="NCBI Taxonomy" id="2293568"/>
    <lineage>
        <taxon>Bacteria</taxon>
        <taxon>Bacillati</taxon>
        <taxon>Actinomycetota</taxon>
        <taxon>Actinomycetes</taxon>
        <taxon>Kitasatosporales</taxon>
        <taxon>Streptomycetaceae</taxon>
        <taxon>Streptomyces</taxon>
    </lineage>
</organism>
<dbReference type="PANTHER" id="PTHR35007">
    <property type="entry name" value="INTEGRAL MEMBRANE PROTEIN-RELATED"/>
    <property type="match status" value="1"/>
</dbReference>
<dbReference type="PANTHER" id="PTHR35007:SF4">
    <property type="entry name" value="CONSERVED TRANSMEMBRANE PROTEIN-RELATED"/>
    <property type="match status" value="1"/>
</dbReference>
<evidence type="ECO:0000256" key="7">
    <source>
        <dbReference type="SAM" id="Phobius"/>
    </source>
</evidence>
<name>A0A372MBR9_9ACTN</name>
<evidence type="ECO:0000256" key="3">
    <source>
        <dbReference type="ARBA" id="ARBA00022692"/>
    </source>
</evidence>
<evidence type="ECO:0000256" key="5">
    <source>
        <dbReference type="ARBA" id="ARBA00023136"/>
    </source>
</evidence>
<feature type="transmembrane region" description="Helical" evidence="7">
    <location>
        <begin position="207"/>
        <end position="226"/>
    </location>
</feature>
<dbReference type="AlphaFoldDB" id="A0A372MBR9"/>
<dbReference type="Pfam" id="PF00482">
    <property type="entry name" value="T2SSF"/>
    <property type="match status" value="1"/>
</dbReference>
<keyword evidence="6" id="KW-0175">Coiled coil</keyword>
<keyword evidence="5 7" id="KW-0472">Membrane</keyword>
<sequence length="267" mass="27076">MRVRGREQRRVRALFVVGDAADGGRVAGCAQWWAERGRSGGRRPEAWCVAVGLVLAVHGGSVVPLLLCGVAAPVLARVWRSRAQARTARERGDAVIALCGAVAAEVRAGRQPAEALLTAAREAGAGMGSGTGVVLAAARFGGDVPGALREAAKAPGAQGLLGLAACWSVAVERGAGLDTGLARLEGALRAERDQRDQLQAQLAGARATAVLLAGLPVVGLLMGAAFGADPLRVLLHTGAGLGCLAVGAVLEGVGLWWAWSIVRGAEG</sequence>
<dbReference type="RefSeq" id="WP_128554133.1">
    <property type="nucleotide sequence ID" value="NZ_QUAK01000013.1"/>
</dbReference>
<keyword evidence="3 7" id="KW-0812">Transmembrane</keyword>
<dbReference type="Proteomes" id="UP000263094">
    <property type="component" value="Unassembled WGS sequence"/>
</dbReference>
<keyword evidence="4 7" id="KW-1133">Transmembrane helix</keyword>
<reference evidence="9 10" key="1">
    <citation type="submission" date="2018-08" db="EMBL/GenBank/DDBJ databases">
        <title>Isolation, diversity and antifungal activity of Actinobacteria from wheat.</title>
        <authorList>
            <person name="Han C."/>
        </authorList>
    </citation>
    <scope>NUCLEOTIDE SEQUENCE [LARGE SCALE GENOMIC DNA]</scope>
    <source>
        <strain evidence="9 10">NEAU-YY421</strain>
    </source>
</reference>
<accession>A0A372MBR9</accession>
<proteinExistence type="predicted"/>
<feature type="coiled-coil region" evidence="6">
    <location>
        <begin position="181"/>
        <end position="208"/>
    </location>
</feature>
<evidence type="ECO:0000256" key="2">
    <source>
        <dbReference type="ARBA" id="ARBA00022475"/>
    </source>
</evidence>
<evidence type="ECO:0000313" key="10">
    <source>
        <dbReference type="Proteomes" id="UP000263094"/>
    </source>
</evidence>
<dbReference type="GO" id="GO:0005886">
    <property type="term" value="C:plasma membrane"/>
    <property type="evidence" value="ECO:0007669"/>
    <property type="project" value="UniProtKB-SubCell"/>
</dbReference>
<protein>
    <recommendedName>
        <fullName evidence="8">Type II secretion system protein GspF domain-containing protein</fullName>
    </recommendedName>
</protein>
<comment type="caution">
    <text evidence="9">The sequence shown here is derived from an EMBL/GenBank/DDBJ whole genome shotgun (WGS) entry which is preliminary data.</text>
</comment>
<feature type="domain" description="Type II secretion system protein GspF" evidence="8">
    <location>
        <begin position="101"/>
        <end position="222"/>
    </location>
</feature>
<comment type="subcellular location">
    <subcellularLocation>
        <location evidence="1">Cell membrane</location>
        <topology evidence="1">Multi-pass membrane protein</topology>
    </subcellularLocation>
</comment>
<evidence type="ECO:0000259" key="8">
    <source>
        <dbReference type="Pfam" id="PF00482"/>
    </source>
</evidence>
<evidence type="ECO:0000256" key="6">
    <source>
        <dbReference type="SAM" id="Coils"/>
    </source>
</evidence>